<dbReference type="PROSITE" id="PS51257">
    <property type="entry name" value="PROKAR_LIPOPROTEIN"/>
    <property type="match status" value="1"/>
</dbReference>
<gene>
    <name evidence="3" type="ORF">HDF23_003641</name>
</gene>
<feature type="transmembrane region" description="Helical" evidence="2">
    <location>
        <begin position="367"/>
        <end position="388"/>
    </location>
</feature>
<proteinExistence type="predicted"/>
<dbReference type="InterPro" id="IPR005625">
    <property type="entry name" value="PepSY-ass_TM"/>
</dbReference>
<dbReference type="Pfam" id="PF03929">
    <property type="entry name" value="PepSY_TM"/>
    <property type="match status" value="1"/>
</dbReference>
<feature type="transmembrane region" description="Helical" evidence="2">
    <location>
        <begin position="213"/>
        <end position="239"/>
    </location>
</feature>
<keyword evidence="2" id="KW-0812">Transmembrane</keyword>
<dbReference type="RefSeq" id="WP_076374750.1">
    <property type="nucleotide sequence ID" value="NZ_FTMG01000009.1"/>
</dbReference>
<keyword evidence="4" id="KW-1185">Reference proteome</keyword>
<accession>A0ABR6PPG0</accession>
<dbReference type="EMBL" id="JACHCB010000009">
    <property type="protein sequence ID" value="MBB6110880.1"/>
    <property type="molecule type" value="Genomic_DNA"/>
</dbReference>
<protein>
    <submittedName>
        <fullName evidence="3">Iron-regulated membrane protein</fullName>
    </submittedName>
</protein>
<sequence length="404" mass="45123">MKVFFRTIHLYLSLAAGIIIFCSCFTGTMLVFEKEIQHALHSQRYAIKPEGGRMALANLVPTALKQVPKAKLSSVMVYNDPEHATEIAVSIPGKKKNNAEMPAPKAGKSEKGHDHKDKKPKADEKPNITLFVNPYTGQVMEQFNRRQTFMYKVEMFHRFLLGAKNSLGDWIISLSTLIFLFILITGVILWWPKTKAIMRQRLKIKWDGSTKRLTHDLHIVTGFYTSIFLIIVVLTGLIMTFKWANVALFAITGSKPPVKEQSKVPLSVYKPDTPALSADVILADMGKTITSAEYYSVRLPRDSSATYTVNVWPEGAIETTADVYYIDQYSGGLVGSQTFASKSLGQRVRAYVKPVHTGAVYGLPTKILSFVVCALSLIFPVTGVMMWLNRTKKKKPRAKTLVAA</sequence>
<keyword evidence="2" id="KW-0472">Membrane</keyword>
<reference evidence="3 4" key="1">
    <citation type="submission" date="2020-08" db="EMBL/GenBank/DDBJ databases">
        <title>Genomic Encyclopedia of Type Strains, Phase IV (KMG-V): Genome sequencing to study the core and pangenomes of soil and plant-associated prokaryotes.</title>
        <authorList>
            <person name="Whitman W."/>
        </authorList>
    </citation>
    <scope>NUCLEOTIDE SEQUENCE [LARGE SCALE GENOMIC DNA]</scope>
    <source>
        <strain evidence="3 4">ANJLi2</strain>
    </source>
</reference>
<feature type="transmembrane region" description="Helical" evidence="2">
    <location>
        <begin position="12"/>
        <end position="32"/>
    </location>
</feature>
<comment type="caution">
    <text evidence="3">The sequence shown here is derived from an EMBL/GenBank/DDBJ whole genome shotgun (WGS) entry which is preliminary data.</text>
</comment>
<feature type="transmembrane region" description="Helical" evidence="2">
    <location>
        <begin position="170"/>
        <end position="192"/>
    </location>
</feature>
<evidence type="ECO:0000256" key="2">
    <source>
        <dbReference type="SAM" id="Phobius"/>
    </source>
</evidence>
<organism evidence="3 4">
    <name type="scientific">Mucilaginibacter lappiensis</name>
    <dbReference type="NCBI Taxonomy" id="354630"/>
    <lineage>
        <taxon>Bacteria</taxon>
        <taxon>Pseudomonadati</taxon>
        <taxon>Bacteroidota</taxon>
        <taxon>Sphingobacteriia</taxon>
        <taxon>Sphingobacteriales</taxon>
        <taxon>Sphingobacteriaceae</taxon>
        <taxon>Mucilaginibacter</taxon>
    </lineage>
</organism>
<feature type="compositionally biased region" description="Basic and acidic residues" evidence="1">
    <location>
        <begin position="107"/>
        <end position="123"/>
    </location>
</feature>
<evidence type="ECO:0000313" key="4">
    <source>
        <dbReference type="Proteomes" id="UP000541583"/>
    </source>
</evidence>
<evidence type="ECO:0000256" key="1">
    <source>
        <dbReference type="SAM" id="MobiDB-lite"/>
    </source>
</evidence>
<keyword evidence="2" id="KW-1133">Transmembrane helix</keyword>
<dbReference type="Proteomes" id="UP000541583">
    <property type="component" value="Unassembled WGS sequence"/>
</dbReference>
<dbReference type="PANTHER" id="PTHR34219:SF3">
    <property type="entry name" value="BLL7967 PROTEIN"/>
    <property type="match status" value="1"/>
</dbReference>
<evidence type="ECO:0000313" key="3">
    <source>
        <dbReference type="EMBL" id="MBB6110880.1"/>
    </source>
</evidence>
<dbReference type="PANTHER" id="PTHR34219">
    <property type="entry name" value="IRON-REGULATED INNER MEMBRANE PROTEIN-RELATED"/>
    <property type="match status" value="1"/>
</dbReference>
<name>A0ABR6PPG0_9SPHI</name>
<feature type="region of interest" description="Disordered" evidence="1">
    <location>
        <begin position="94"/>
        <end position="123"/>
    </location>
</feature>